<dbReference type="EMBL" id="MLAK01001087">
    <property type="protein sequence ID" value="OHS97897.1"/>
    <property type="molecule type" value="Genomic_DNA"/>
</dbReference>
<dbReference type="AlphaFoldDB" id="A0A1J4JGU2"/>
<evidence type="ECO:0000313" key="2">
    <source>
        <dbReference type="Proteomes" id="UP000179807"/>
    </source>
</evidence>
<evidence type="ECO:0000313" key="1">
    <source>
        <dbReference type="EMBL" id="OHS97897.1"/>
    </source>
</evidence>
<gene>
    <name evidence="1" type="ORF">TRFO_35806</name>
</gene>
<accession>A0A1J4JGU2</accession>
<name>A0A1J4JGU2_9EUKA</name>
<keyword evidence="2" id="KW-1185">Reference proteome</keyword>
<dbReference type="RefSeq" id="XP_068351034.1">
    <property type="nucleotide sequence ID" value="XM_068510468.1"/>
</dbReference>
<dbReference type="VEuPathDB" id="TrichDB:TRFO_35806"/>
<organism evidence="1 2">
    <name type="scientific">Tritrichomonas foetus</name>
    <dbReference type="NCBI Taxonomy" id="1144522"/>
    <lineage>
        <taxon>Eukaryota</taxon>
        <taxon>Metamonada</taxon>
        <taxon>Parabasalia</taxon>
        <taxon>Tritrichomonadida</taxon>
        <taxon>Tritrichomonadidae</taxon>
        <taxon>Tritrichomonas</taxon>
    </lineage>
</organism>
<dbReference type="Proteomes" id="UP000179807">
    <property type="component" value="Unassembled WGS sequence"/>
</dbReference>
<dbReference type="GeneID" id="94845172"/>
<sequence length="474" mass="55585">MSLIFTNYVTMFEIYKRIQTRENHLNGFIHESSTNEDKMVQCYFDDFCGNLQNIPLNEITSYFDSFNSFIINKNIIENCFENTEIQHSQLLVNFIDANFQFLTETNDKIEKLLIFVSNVSYSCQNFSYSFINSLCFNHLKTFYQTPFQKHVLYILKSLFLDLNQTERENILSFFELSFLLINIKEDNIDVLLVFLDTVVTFPSAQIASIYSILRFANEHFLSYPNEVLKIYRKILYFQNIINGYNFDLVNDLLINNPNVSIKISALDFISSCYRRGIRCLQADINYLLNIAIYSNFCNQRPIESNSTEFGSGSGNFETLNIDIQNSASNAIRRICDADKEICLSLDIIKLIENYEMMILRQKVILGYPICEYLKYIDTSHLQVLIENHINIFMIMKIMLETEIESLTQRVFIILDIIFQKCSTIPNYIGHCSATFLSEFPNDSFLFYTTLENEGLSEIGNEFFRKWVYTHKKEL</sequence>
<proteinExistence type="predicted"/>
<comment type="caution">
    <text evidence="1">The sequence shown here is derived from an EMBL/GenBank/DDBJ whole genome shotgun (WGS) entry which is preliminary data.</text>
</comment>
<protein>
    <submittedName>
        <fullName evidence="1">Uncharacterized protein</fullName>
    </submittedName>
</protein>
<reference evidence="1" key="1">
    <citation type="submission" date="2016-10" db="EMBL/GenBank/DDBJ databases">
        <authorList>
            <person name="Benchimol M."/>
            <person name="Almeida L.G."/>
            <person name="Vasconcelos A.T."/>
            <person name="Perreira-Neves A."/>
            <person name="Rosa I.A."/>
            <person name="Tasca T."/>
            <person name="Bogo M.R."/>
            <person name="de Souza W."/>
        </authorList>
    </citation>
    <scope>NUCLEOTIDE SEQUENCE [LARGE SCALE GENOMIC DNA]</scope>
    <source>
        <strain evidence="1">K</strain>
    </source>
</reference>